<organism evidence="1 2">
    <name type="scientific">Nepenthes gracilis</name>
    <name type="common">Slender pitcher plant</name>
    <dbReference type="NCBI Taxonomy" id="150966"/>
    <lineage>
        <taxon>Eukaryota</taxon>
        <taxon>Viridiplantae</taxon>
        <taxon>Streptophyta</taxon>
        <taxon>Embryophyta</taxon>
        <taxon>Tracheophyta</taxon>
        <taxon>Spermatophyta</taxon>
        <taxon>Magnoliopsida</taxon>
        <taxon>eudicotyledons</taxon>
        <taxon>Gunneridae</taxon>
        <taxon>Pentapetalae</taxon>
        <taxon>Caryophyllales</taxon>
        <taxon>Nepenthaceae</taxon>
        <taxon>Nepenthes</taxon>
    </lineage>
</organism>
<proteinExistence type="predicted"/>
<dbReference type="AlphaFoldDB" id="A0AAD3T3C7"/>
<dbReference type="EMBL" id="BSYO01000024">
    <property type="protein sequence ID" value="GMH22223.1"/>
    <property type="molecule type" value="Genomic_DNA"/>
</dbReference>
<evidence type="ECO:0000313" key="2">
    <source>
        <dbReference type="Proteomes" id="UP001279734"/>
    </source>
</evidence>
<name>A0AAD3T3C7_NEPGR</name>
<gene>
    <name evidence="1" type="ORF">Nepgr_024066</name>
</gene>
<keyword evidence="2" id="KW-1185">Reference proteome</keyword>
<comment type="caution">
    <text evidence="1">The sequence shown here is derived from an EMBL/GenBank/DDBJ whole genome shotgun (WGS) entry which is preliminary data.</text>
</comment>
<accession>A0AAD3T3C7</accession>
<reference evidence="1" key="1">
    <citation type="submission" date="2023-05" db="EMBL/GenBank/DDBJ databases">
        <title>Nepenthes gracilis genome sequencing.</title>
        <authorList>
            <person name="Fukushima K."/>
        </authorList>
    </citation>
    <scope>NUCLEOTIDE SEQUENCE</scope>
    <source>
        <strain evidence="1">SING2019-196</strain>
    </source>
</reference>
<evidence type="ECO:0000313" key="1">
    <source>
        <dbReference type="EMBL" id="GMH22223.1"/>
    </source>
</evidence>
<sequence length="91" mass="9918">MLPGWTKGHYSNEVDALQLCGGWPVLRHTLIIGLATLTATTSLASFPVASLAGRVDPSLCFNFGRPGHFAKDYCTHWVAETADSRENISRD</sequence>
<dbReference type="Proteomes" id="UP001279734">
    <property type="component" value="Unassembled WGS sequence"/>
</dbReference>
<protein>
    <submittedName>
        <fullName evidence="1">Uncharacterized protein</fullName>
    </submittedName>
</protein>